<evidence type="ECO:0000256" key="8">
    <source>
        <dbReference type="ARBA" id="ARBA00023211"/>
    </source>
</evidence>
<dbReference type="GO" id="GO:0046872">
    <property type="term" value="F:metal ion binding"/>
    <property type="evidence" value="ECO:0007669"/>
    <property type="project" value="UniProtKB-KW"/>
</dbReference>
<gene>
    <name evidence="10" type="ORF">F3Y22_tig00001644pilonHSYRG00343</name>
</gene>
<evidence type="ECO:0000256" key="5">
    <source>
        <dbReference type="ARBA" id="ARBA00022801"/>
    </source>
</evidence>
<dbReference type="Gene3D" id="3.60.40.10">
    <property type="entry name" value="PPM-type phosphatase domain"/>
    <property type="match status" value="1"/>
</dbReference>
<sequence>MPDICCGIMSEGKASAPPCAPISRQARRRRMAFRRFKFVGFAPENSQKRHKIQACVAAYALDRENDGGNSSGSDVEKKNEKLVKSHTSSSLLMPAIAIDSVSYPKFGFASICGRRRYMEDAVVVHPSFHCEGQDSAAVGFHYFGVYDGHGCSHLEREDEEWKGAMERSFRRMDREVIKLNERMKAEGANAGASYILGVRCRWI</sequence>
<accession>A0A6A3D0R6</accession>
<evidence type="ECO:0000313" key="11">
    <source>
        <dbReference type="Proteomes" id="UP000436088"/>
    </source>
</evidence>
<proteinExistence type="predicted"/>
<dbReference type="PROSITE" id="PS01032">
    <property type="entry name" value="PPM_1"/>
    <property type="match status" value="1"/>
</dbReference>
<dbReference type="InterPro" id="IPR001932">
    <property type="entry name" value="PPM-type_phosphatase-like_dom"/>
</dbReference>
<feature type="domain" description="PPM-type phosphatase" evidence="9">
    <location>
        <begin position="105"/>
        <end position="203"/>
    </location>
</feature>
<keyword evidence="8" id="KW-0464">Manganese</keyword>
<evidence type="ECO:0000259" key="9">
    <source>
        <dbReference type="PROSITE" id="PS51746"/>
    </source>
</evidence>
<evidence type="ECO:0000256" key="2">
    <source>
        <dbReference type="ARBA" id="ARBA00001946"/>
    </source>
</evidence>
<comment type="cofactor">
    <cofactor evidence="1">
        <name>Mn(2+)</name>
        <dbReference type="ChEBI" id="CHEBI:29035"/>
    </cofactor>
</comment>
<name>A0A6A3D0R6_HIBSY</name>
<keyword evidence="11" id="KW-1185">Reference proteome</keyword>
<dbReference type="AlphaFoldDB" id="A0A6A3D0R6"/>
<comment type="cofactor">
    <cofactor evidence="2">
        <name>Mg(2+)</name>
        <dbReference type="ChEBI" id="CHEBI:18420"/>
    </cofactor>
</comment>
<evidence type="ECO:0000256" key="3">
    <source>
        <dbReference type="ARBA" id="ARBA00013081"/>
    </source>
</evidence>
<keyword evidence="5" id="KW-0378">Hydrolase</keyword>
<dbReference type="InterPro" id="IPR000222">
    <property type="entry name" value="PP2C_BS"/>
</dbReference>
<keyword evidence="6" id="KW-0460">Magnesium</keyword>
<evidence type="ECO:0000256" key="6">
    <source>
        <dbReference type="ARBA" id="ARBA00022842"/>
    </source>
</evidence>
<evidence type="ECO:0000313" key="10">
    <source>
        <dbReference type="EMBL" id="KAE8733021.1"/>
    </source>
</evidence>
<dbReference type="EMBL" id="VEPZ02000127">
    <property type="protein sequence ID" value="KAE8733021.1"/>
    <property type="molecule type" value="Genomic_DNA"/>
</dbReference>
<organism evidence="10 11">
    <name type="scientific">Hibiscus syriacus</name>
    <name type="common">Rose of Sharon</name>
    <dbReference type="NCBI Taxonomy" id="106335"/>
    <lineage>
        <taxon>Eukaryota</taxon>
        <taxon>Viridiplantae</taxon>
        <taxon>Streptophyta</taxon>
        <taxon>Embryophyta</taxon>
        <taxon>Tracheophyta</taxon>
        <taxon>Spermatophyta</taxon>
        <taxon>Magnoliopsida</taxon>
        <taxon>eudicotyledons</taxon>
        <taxon>Gunneridae</taxon>
        <taxon>Pentapetalae</taxon>
        <taxon>rosids</taxon>
        <taxon>malvids</taxon>
        <taxon>Malvales</taxon>
        <taxon>Malvaceae</taxon>
        <taxon>Malvoideae</taxon>
        <taxon>Hibiscus</taxon>
    </lineage>
</organism>
<evidence type="ECO:0000256" key="4">
    <source>
        <dbReference type="ARBA" id="ARBA00022723"/>
    </source>
</evidence>
<dbReference type="Proteomes" id="UP000436088">
    <property type="component" value="Unassembled WGS sequence"/>
</dbReference>
<dbReference type="GO" id="GO:0004722">
    <property type="term" value="F:protein serine/threonine phosphatase activity"/>
    <property type="evidence" value="ECO:0007669"/>
    <property type="project" value="UniProtKB-EC"/>
</dbReference>
<comment type="caution">
    <text evidence="10">The sequence shown here is derived from an EMBL/GenBank/DDBJ whole genome shotgun (WGS) entry which is preliminary data.</text>
</comment>
<evidence type="ECO:0000256" key="1">
    <source>
        <dbReference type="ARBA" id="ARBA00001936"/>
    </source>
</evidence>
<dbReference type="PROSITE" id="PS51746">
    <property type="entry name" value="PPM_2"/>
    <property type="match status" value="1"/>
</dbReference>
<evidence type="ECO:0000256" key="7">
    <source>
        <dbReference type="ARBA" id="ARBA00022912"/>
    </source>
</evidence>
<reference evidence="10" key="1">
    <citation type="submission" date="2019-09" db="EMBL/GenBank/DDBJ databases">
        <title>Draft genome information of white flower Hibiscus syriacus.</title>
        <authorList>
            <person name="Kim Y.-M."/>
        </authorList>
    </citation>
    <scope>NUCLEOTIDE SEQUENCE [LARGE SCALE GENOMIC DNA]</scope>
    <source>
        <strain evidence="10">YM2019G1</strain>
    </source>
</reference>
<keyword evidence="7" id="KW-0904">Protein phosphatase</keyword>
<keyword evidence="4" id="KW-0479">Metal-binding</keyword>
<protein>
    <recommendedName>
        <fullName evidence="3">protein-serine/threonine phosphatase</fullName>
        <ecNumber evidence="3">3.1.3.16</ecNumber>
    </recommendedName>
</protein>
<dbReference type="EC" id="3.1.3.16" evidence="3"/>
<dbReference type="SUPFAM" id="SSF81606">
    <property type="entry name" value="PP2C-like"/>
    <property type="match status" value="1"/>
</dbReference>
<dbReference type="InterPro" id="IPR036457">
    <property type="entry name" value="PPM-type-like_dom_sf"/>
</dbReference>